<organism evidence="2 3">
    <name type="scientific">Tsukamurella soli</name>
    <dbReference type="NCBI Taxonomy" id="644556"/>
    <lineage>
        <taxon>Bacteria</taxon>
        <taxon>Bacillati</taxon>
        <taxon>Actinomycetota</taxon>
        <taxon>Actinomycetes</taxon>
        <taxon>Mycobacteriales</taxon>
        <taxon>Tsukamurellaceae</taxon>
        <taxon>Tsukamurella</taxon>
    </lineage>
</organism>
<dbReference type="Proteomes" id="UP001500635">
    <property type="component" value="Unassembled WGS sequence"/>
</dbReference>
<evidence type="ECO:0000256" key="1">
    <source>
        <dbReference type="SAM" id="MobiDB-lite"/>
    </source>
</evidence>
<protein>
    <submittedName>
        <fullName evidence="2">Uncharacterized protein</fullName>
    </submittedName>
</protein>
<gene>
    <name evidence="2" type="ORF">GCM10023147_19360</name>
</gene>
<evidence type="ECO:0000313" key="2">
    <source>
        <dbReference type="EMBL" id="GAA4390933.1"/>
    </source>
</evidence>
<evidence type="ECO:0000313" key="3">
    <source>
        <dbReference type="Proteomes" id="UP001500635"/>
    </source>
</evidence>
<name>A0ABP8JI53_9ACTN</name>
<sequence>MQYSGLDWRPAGWTSKTGVCDDDHSSSDEMGAPYGGRSVANPPAGHDIPHVDAWHTLHPLDIPSRLSHAWCAKQGNGHREDNTPEPRAQTPVKGTVDDYLPRAHRAGR</sequence>
<comment type="caution">
    <text evidence="2">The sequence shown here is derived from an EMBL/GenBank/DDBJ whole genome shotgun (WGS) entry which is preliminary data.</text>
</comment>
<proteinExistence type="predicted"/>
<reference evidence="3" key="1">
    <citation type="journal article" date="2019" name="Int. J. Syst. Evol. Microbiol.">
        <title>The Global Catalogue of Microorganisms (GCM) 10K type strain sequencing project: providing services to taxonomists for standard genome sequencing and annotation.</title>
        <authorList>
            <consortium name="The Broad Institute Genomics Platform"/>
            <consortium name="The Broad Institute Genome Sequencing Center for Infectious Disease"/>
            <person name="Wu L."/>
            <person name="Ma J."/>
        </authorList>
    </citation>
    <scope>NUCLEOTIDE SEQUENCE [LARGE SCALE GENOMIC DNA]</scope>
    <source>
        <strain evidence="3">JCM 17688</strain>
    </source>
</reference>
<keyword evidence="3" id="KW-1185">Reference proteome</keyword>
<dbReference type="EMBL" id="BAABFR010000024">
    <property type="protein sequence ID" value="GAA4390933.1"/>
    <property type="molecule type" value="Genomic_DNA"/>
</dbReference>
<accession>A0ABP8JI53</accession>
<feature type="region of interest" description="Disordered" evidence="1">
    <location>
        <begin position="1"/>
        <end position="47"/>
    </location>
</feature>
<feature type="region of interest" description="Disordered" evidence="1">
    <location>
        <begin position="72"/>
        <end position="108"/>
    </location>
</feature>